<evidence type="ECO:0000256" key="1">
    <source>
        <dbReference type="SAM" id="Coils"/>
    </source>
</evidence>
<accession>A0A1G8BHM4</accession>
<keyword evidence="3" id="KW-1185">Reference proteome</keyword>
<gene>
    <name evidence="2" type="ORF">SAMN05421818_10273</name>
</gene>
<organism evidence="2 3">
    <name type="scientific">Myroides phaeus</name>
    <dbReference type="NCBI Taxonomy" id="702745"/>
    <lineage>
        <taxon>Bacteria</taxon>
        <taxon>Pseudomonadati</taxon>
        <taxon>Bacteroidota</taxon>
        <taxon>Flavobacteriia</taxon>
        <taxon>Flavobacteriales</taxon>
        <taxon>Flavobacteriaceae</taxon>
        <taxon>Myroides</taxon>
    </lineage>
</organism>
<sequence length="326" mass="37816">MNLDNLDILLHKPESIAANDASELKDILHDYPYFQSIRSLYLKSLFLQKSSHYNQELKKTAAYTLDRDILFEFIISPDFVSYKPIELPSDIADIPQEETEDKSIEEEVLLNTPKETSTAIKSLLQSITLLENEKEEEQESVQVEKQQLVEENIIDEATCIEAPEHLEVIEIQENIDEKDNHQKLEEKLEIGKPLTFSENEKFSFQEWLQLAKAKPIEREKEDILTDTEVIIDTDKQKKLDLIDKFIETNPKILPTKKTTSAPVNIENSVQENNSLMTETLAKIYLEQKKYQKAIQAYEILILKYPEKSSFFADQILDIKALQQHNS</sequence>
<dbReference type="Gene3D" id="1.25.40.10">
    <property type="entry name" value="Tetratricopeptide repeat domain"/>
    <property type="match status" value="1"/>
</dbReference>
<evidence type="ECO:0000313" key="2">
    <source>
        <dbReference type="EMBL" id="SDH32745.1"/>
    </source>
</evidence>
<dbReference type="AlphaFoldDB" id="A0A1G8BHM4"/>
<name>A0A1G8BHM4_9FLAO</name>
<dbReference type="RefSeq" id="WP_090405054.1">
    <property type="nucleotide sequence ID" value="NZ_FNDQ01000002.1"/>
</dbReference>
<dbReference type="Proteomes" id="UP000243588">
    <property type="component" value="Unassembled WGS sequence"/>
</dbReference>
<dbReference type="EMBL" id="FNDQ01000002">
    <property type="protein sequence ID" value="SDH32745.1"/>
    <property type="molecule type" value="Genomic_DNA"/>
</dbReference>
<feature type="coiled-coil region" evidence="1">
    <location>
        <begin position="120"/>
        <end position="151"/>
    </location>
</feature>
<dbReference type="InterPro" id="IPR011990">
    <property type="entry name" value="TPR-like_helical_dom_sf"/>
</dbReference>
<evidence type="ECO:0000313" key="3">
    <source>
        <dbReference type="Proteomes" id="UP000243588"/>
    </source>
</evidence>
<evidence type="ECO:0008006" key="4">
    <source>
        <dbReference type="Google" id="ProtNLM"/>
    </source>
</evidence>
<keyword evidence="1" id="KW-0175">Coiled coil</keyword>
<dbReference type="STRING" id="702745.SAMN05421818_10273"/>
<protein>
    <recommendedName>
        <fullName evidence="4">Tetratricopeptide repeat-containing protein</fullName>
    </recommendedName>
</protein>
<proteinExistence type="predicted"/>
<reference evidence="3" key="1">
    <citation type="submission" date="2016-10" db="EMBL/GenBank/DDBJ databases">
        <authorList>
            <person name="Varghese N."/>
            <person name="Submissions S."/>
        </authorList>
    </citation>
    <scope>NUCLEOTIDE SEQUENCE [LARGE SCALE GENOMIC DNA]</scope>
    <source>
        <strain evidence="3">DSM 23313</strain>
    </source>
</reference>